<dbReference type="AlphaFoldDB" id="A0A080ZZN9"/>
<evidence type="ECO:0000313" key="3">
    <source>
        <dbReference type="Proteomes" id="UP000028582"/>
    </source>
</evidence>
<dbReference type="Proteomes" id="UP000028582">
    <property type="component" value="Unassembled WGS sequence"/>
</dbReference>
<dbReference type="OrthoDB" id="127916at2759"/>
<proteinExistence type="predicted"/>
<comment type="caution">
    <text evidence="2">The sequence shown here is derived from an EMBL/GenBank/DDBJ whole genome shotgun (WGS) entry which is preliminary data.</text>
</comment>
<evidence type="ECO:0000256" key="1">
    <source>
        <dbReference type="SAM" id="SignalP"/>
    </source>
</evidence>
<evidence type="ECO:0000313" key="2">
    <source>
        <dbReference type="EMBL" id="ETO72100.1"/>
    </source>
</evidence>
<feature type="signal peptide" evidence="1">
    <location>
        <begin position="1"/>
        <end position="20"/>
    </location>
</feature>
<name>A0A080ZZN9_PHYNI</name>
<feature type="chain" id="PRO_5001753535" description="RxLR effector protein" evidence="1">
    <location>
        <begin position="21"/>
        <end position="110"/>
    </location>
</feature>
<reference evidence="2 3" key="1">
    <citation type="submission" date="2013-11" db="EMBL/GenBank/DDBJ databases">
        <title>The Genome Sequence of Phytophthora parasitica P1976.</title>
        <authorList>
            <consortium name="The Broad Institute Genomics Platform"/>
            <person name="Russ C."/>
            <person name="Tyler B."/>
            <person name="Panabieres F."/>
            <person name="Shan W."/>
            <person name="Tripathy S."/>
            <person name="Grunwald N."/>
            <person name="Machado M."/>
            <person name="Johnson C.S."/>
            <person name="Walker B."/>
            <person name="Young S."/>
            <person name="Zeng Q."/>
            <person name="Gargeya S."/>
            <person name="Fitzgerald M."/>
            <person name="Haas B."/>
            <person name="Abouelleil A."/>
            <person name="Allen A.W."/>
            <person name="Alvarado L."/>
            <person name="Arachchi H.M."/>
            <person name="Berlin A.M."/>
            <person name="Chapman S.B."/>
            <person name="Gainer-Dewar J."/>
            <person name="Goldberg J."/>
            <person name="Griggs A."/>
            <person name="Gujja S."/>
            <person name="Hansen M."/>
            <person name="Howarth C."/>
            <person name="Imamovic A."/>
            <person name="Ireland A."/>
            <person name="Larimer J."/>
            <person name="McCowan C."/>
            <person name="Murphy C."/>
            <person name="Pearson M."/>
            <person name="Poon T.W."/>
            <person name="Priest M."/>
            <person name="Roberts A."/>
            <person name="Saif S."/>
            <person name="Shea T."/>
            <person name="Sisk P."/>
            <person name="Sykes S."/>
            <person name="Wortman J."/>
            <person name="Nusbaum C."/>
            <person name="Birren B."/>
        </authorList>
    </citation>
    <scope>NUCLEOTIDE SEQUENCE [LARGE SCALE GENOMIC DNA]</scope>
    <source>
        <strain evidence="2 3">P1976</strain>
    </source>
</reference>
<accession>A0A080ZZN9</accession>
<evidence type="ECO:0008006" key="4">
    <source>
        <dbReference type="Google" id="ProtNLM"/>
    </source>
</evidence>
<dbReference type="EMBL" id="ANJA01002096">
    <property type="protein sequence ID" value="ETO72100.1"/>
    <property type="molecule type" value="Genomic_DNA"/>
</dbReference>
<organism evidence="2 3">
    <name type="scientific">Phytophthora nicotianae P1976</name>
    <dbReference type="NCBI Taxonomy" id="1317066"/>
    <lineage>
        <taxon>Eukaryota</taxon>
        <taxon>Sar</taxon>
        <taxon>Stramenopiles</taxon>
        <taxon>Oomycota</taxon>
        <taxon>Peronosporomycetes</taxon>
        <taxon>Peronosporales</taxon>
        <taxon>Peronosporaceae</taxon>
        <taxon>Phytophthora</taxon>
    </lineage>
</organism>
<protein>
    <recommendedName>
        <fullName evidence="4">RxLR effector protein</fullName>
    </recommendedName>
</protein>
<sequence>MRSLFYIALVFAVWARSSAATAFPHPNESGLLSQISHDSAAKAKRSLRVAGQEVVQSTGNGYGGIFKSAANSVNKIIPRPDSPNMKELLKKAKKAKKALAIKNALKKSKK</sequence>
<keyword evidence="1" id="KW-0732">Signal</keyword>
<gene>
    <name evidence="2" type="ORF">F444_11675</name>
</gene>